<evidence type="ECO:0000256" key="1">
    <source>
        <dbReference type="SAM" id="MobiDB-lite"/>
    </source>
</evidence>
<feature type="region of interest" description="Disordered" evidence="1">
    <location>
        <begin position="149"/>
        <end position="177"/>
    </location>
</feature>
<gene>
    <name evidence="2" type="ORF">PCOR1329_LOCUS56413</name>
</gene>
<name>A0ABN9VC61_9DINO</name>
<dbReference type="Proteomes" id="UP001189429">
    <property type="component" value="Unassembled WGS sequence"/>
</dbReference>
<evidence type="ECO:0000313" key="2">
    <source>
        <dbReference type="EMBL" id="CAK0870260.1"/>
    </source>
</evidence>
<feature type="compositionally biased region" description="Polar residues" evidence="1">
    <location>
        <begin position="166"/>
        <end position="175"/>
    </location>
</feature>
<feature type="region of interest" description="Disordered" evidence="1">
    <location>
        <begin position="1"/>
        <end position="129"/>
    </location>
</feature>
<dbReference type="EMBL" id="CAUYUJ010016944">
    <property type="protein sequence ID" value="CAK0870260.1"/>
    <property type="molecule type" value="Genomic_DNA"/>
</dbReference>
<organism evidence="2 3">
    <name type="scientific">Prorocentrum cordatum</name>
    <dbReference type="NCBI Taxonomy" id="2364126"/>
    <lineage>
        <taxon>Eukaryota</taxon>
        <taxon>Sar</taxon>
        <taxon>Alveolata</taxon>
        <taxon>Dinophyceae</taxon>
        <taxon>Prorocentrales</taxon>
        <taxon>Prorocentraceae</taxon>
        <taxon>Prorocentrum</taxon>
    </lineage>
</organism>
<evidence type="ECO:0000313" key="3">
    <source>
        <dbReference type="Proteomes" id="UP001189429"/>
    </source>
</evidence>
<reference evidence="2" key="1">
    <citation type="submission" date="2023-10" db="EMBL/GenBank/DDBJ databases">
        <authorList>
            <person name="Chen Y."/>
            <person name="Shah S."/>
            <person name="Dougan E. K."/>
            <person name="Thang M."/>
            <person name="Chan C."/>
        </authorList>
    </citation>
    <scope>NUCLEOTIDE SEQUENCE [LARGE SCALE GENOMIC DNA]</scope>
</reference>
<feature type="compositionally biased region" description="Basic and acidic residues" evidence="1">
    <location>
        <begin position="44"/>
        <end position="67"/>
    </location>
</feature>
<sequence>MEKRRGVIARAVKLPQAGQPGQLPVRLVTGGSGGASEQSTLESAGREQEKHQQYLSWRRRDLGDRSQRRVRAQSAQERGEPQPHHLAPCDSEPPLDLPDTPASAPEPAMSLQRRVMTPERQLSKSLRRSQSLNLRAALAGSGKLRLGASLEPAERADSRGSRPGSKASTVPSVMGSSGGALQLATAAATPAPEEVSEVLRACALRLGVPLALGGSMGPWTSAMELVLLAHLPVAMLRMYARGDDVDEPRCPTALQELGGLDLRPVPKYATEDNP</sequence>
<comment type="caution">
    <text evidence="2">The sequence shown here is derived from an EMBL/GenBank/DDBJ whole genome shotgun (WGS) entry which is preliminary data.</text>
</comment>
<proteinExistence type="predicted"/>
<keyword evidence="3" id="KW-1185">Reference proteome</keyword>
<accession>A0ABN9VC61</accession>
<protein>
    <submittedName>
        <fullName evidence="2">Uncharacterized protein</fullName>
    </submittedName>
</protein>